<dbReference type="EMBL" id="PEQY01000001">
    <property type="protein sequence ID" value="PIM80735.1"/>
    <property type="molecule type" value="Genomic_DNA"/>
</dbReference>
<dbReference type="PANTHER" id="PTHR38781:SF1">
    <property type="entry name" value="ANTITOXIN DINJ-RELATED"/>
    <property type="match status" value="1"/>
</dbReference>
<evidence type="ECO:0000313" key="4">
    <source>
        <dbReference type="Proteomes" id="UP000229011"/>
    </source>
</evidence>
<accession>A0A2G9EIQ4</accession>
<gene>
    <name evidence="3" type="ORF">CTM71_10355</name>
</gene>
<evidence type="ECO:0000256" key="1">
    <source>
        <dbReference type="ARBA" id="ARBA00010562"/>
    </source>
</evidence>
<dbReference type="Pfam" id="PF04221">
    <property type="entry name" value="RelB"/>
    <property type="match status" value="1"/>
</dbReference>
<dbReference type="RefSeq" id="WP_099959327.1">
    <property type="nucleotide sequence ID" value="NZ_CP077196.1"/>
</dbReference>
<organism evidence="3 4">
    <name type="scientific">Fusobacterium pseudoperiodonticum</name>
    <dbReference type="NCBI Taxonomy" id="2663009"/>
    <lineage>
        <taxon>Bacteria</taxon>
        <taxon>Fusobacteriati</taxon>
        <taxon>Fusobacteriota</taxon>
        <taxon>Fusobacteriia</taxon>
        <taxon>Fusobacteriales</taxon>
        <taxon>Fusobacteriaceae</taxon>
        <taxon>Fusobacterium</taxon>
    </lineage>
</organism>
<dbReference type="NCBIfam" id="TIGR02384">
    <property type="entry name" value="RelB_DinJ"/>
    <property type="match status" value="1"/>
</dbReference>
<comment type="caution">
    <text evidence="3">The sequence shown here is derived from an EMBL/GenBank/DDBJ whole genome shotgun (WGS) entry which is preliminary data.</text>
</comment>
<protein>
    <submittedName>
        <fullName evidence="3">Type II toxin-antitoxin system antitoxin, RelB/DinJ family</fullName>
    </submittedName>
</protein>
<dbReference type="Proteomes" id="UP000229011">
    <property type="component" value="Unassembled WGS sequence"/>
</dbReference>
<dbReference type="InterPro" id="IPR007337">
    <property type="entry name" value="RelB/DinJ"/>
</dbReference>
<name>A0A2G9EIQ4_9FUSO</name>
<comment type="similarity">
    <text evidence="1">Belongs to the RelB/DinJ antitoxin family.</text>
</comment>
<sequence length="103" mass="12003">MMSNINIIVDEETRKEATEIFTKLGFDMNTVVNLLLRSIILEKGIPFDLNKLSRLDSLEAKNDFSYFNAETIEAIEETERNLKNSNRKRYSSIQELREALEND</sequence>
<reference evidence="3 4" key="1">
    <citation type="submission" date="2017-11" db="EMBL/GenBank/DDBJ databases">
        <title>Genome sequencing of Fusobacterium periodonticum KCOM 1259.</title>
        <authorList>
            <person name="Kook J.-K."/>
            <person name="Park S.-N."/>
            <person name="Lim Y.K."/>
        </authorList>
    </citation>
    <scope>NUCLEOTIDE SEQUENCE [LARGE SCALE GENOMIC DNA]</scope>
    <source>
        <strain evidence="3 4">KCOM 1259</strain>
    </source>
</reference>
<evidence type="ECO:0000313" key="3">
    <source>
        <dbReference type="EMBL" id="PIM80735.1"/>
    </source>
</evidence>
<dbReference type="GeneID" id="93328826"/>
<dbReference type="Gene3D" id="1.10.1220.10">
    <property type="entry name" value="Met repressor-like"/>
    <property type="match status" value="1"/>
</dbReference>
<keyword evidence="2" id="KW-1277">Toxin-antitoxin system</keyword>
<dbReference type="InterPro" id="IPR013321">
    <property type="entry name" value="Arc_rbn_hlx_hlx"/>
</dbReference>
<evidence type="ECO:0000256" key="2">
    <source>
        <dbReference type="ARBA" id="ARBA00022649"/>
    </source>
</evidence>
<dbReference type="GO" id="GO:0006355">
    <property type="term" value="P:regulation of DNA-templated transcription"/>
    <property type="evidence" value="ECO:0007669"/>
    <property type="project" value="InterPro"/>
</dbReference>
<dbReference type="PANTHER" id="PTHR38781">
    <property type="entry name" value="ANTITOXIN DINJ-RELATED"/>
    <property type="match status" value="1"/>
</dbReference>
<dbReference type="GO" id="GO:0006351">
    <property type="term" value="P:DNA-templated transcription"/>
    <property type="evidence" value="ECO:0007669"/>
    <property type="project" value="TreeGrafter"/>
</dbReference>
<proteinExistence type="inferred from homology"/>
<dbReference type="AlphaFoldDB" id="A0A2G9EIQ4"/>